<organism evidence="1 2">
    <name type="scientific">Paenibacillus contaminans</name>
    <dbReference type="NCBI Taxonomy" id="450362"/>
    <lineage>
        <taxon>Bacteria</taxon>
        <taxon>Bacillati</taxon>
        <taxon>Bacillota</taxon>
        <taxon>Bacilli</taxon>
        <taxon>Bacillales</taxon>
        <taxon>Paenibacillaceae</taxon>
        <taxon>Paenibacillus</taxon>
    </lineage>
</organism>
<comment type="caution">
    <text evidence="1">The sequence shown here is derived from an EMBL/GenBank/DDBJ whole genome shotgun (WGS) entry which is preliminary data.</text>
</comment>
<name>A0A329MS87_9BACL</name>
<keyword evidence="2" id="KW-1185">Reference proteome</keyword>
<reference evidence="1 2" key="1">
    <citation type="journal article" date="2009" name="Int. J. Syst. Evol. Microbiol.">
        <title>Paenibacillus contaminans sp. nov., isolated from a contaminated laboratory plate.</title>
        <authorList>
            <person name="Chou J.H."/>
            <person name="Lee J.H."/>
            <person name="Lin M.C."/>
            <person name="Chang P.S."/>
            <person name="Arun A.B."/>
            <person name="Young C.C."/>
            <person name="Chen W.M."/>
        </authorList>
    </citation>
    <scope>NUCLEOTIDE SEQUENCE [LARGE SCALE GENOMIC DNA]</scope>
    <source>
        <strain evidence="1 2">CKOBP-6</strain>
    </source>
</reference>
<dbReference type="EMBL" id="QMFB01000001">
    <property type="protein sequence ID" value="RAV22654.1"/>
    <property type="molecule type" value="Genomic_DNA"/>
</dbReference>
<evidence type="ECO:0000313" key="2">
    <source>
        <dbReference type="Proteomes" id="UP000250369"/>
    </source>
</evidence>
<protein>
    <submittedName>
        <fullName evidence="1">Uncharacterized protein</fullName>
    </submittedName>
</protein>
<proteinExistence type="predicted"/>
<sequence length="96" mass="11084">MCLECASERTPIYPMAVYKATKRMEQSTITNPLRINGIIQHQVAQKGYNLYPGHVEWFDEGSETWIAAEIPAVVWYMSSAEEIVAYLDDYFNFLEV</sequence>
<gene>
    <name evidence="1" type="ORF">DQG23_00085</name>
</gene>
<dbReference type="AlphaFoldDB" id="A0A329MS87"/>
<evidence type="ECO:0000313" key="1">
    <source>
        <dbReference type="EMBL" id="RAV22654.1"/>
    </source>
</evidence>
<dbReference type="Proteomes" id="UP000250369">
    <property type="component" value="Unassembled WGS sequence"/>
</dbReference>
<accession>A0A329MS87</accession>